<dbReference type="AlphaFoldDB" id="A0AAV5NZP9"/>
<keyword evidence="1" id="KW-0812">Transmembrane</keyword>
<evidence type="ECO:0000256" key="1">
    <source>
        <dbReference type="SAM" id="Phobius"/>
    </source>
</evidence>
<evidence type="ECO:0000313" key="3">
    <source>
        <dbReference type="Proteomes" id="UP001156690"/>
    </source>
</evidence>
<dbReference type="InterPro" id="IPR025489">
    <property type="entry name" value="DUF4381"/>
</dbReference>
<sequence length="162" mass="18328">MQNSPQSLNLAPLQLPQEPELWPLAWGWWAVAIVAILAILGAALLFKQYRAKRHAKRIAQDKLKQIKSAKDGMQLLRQAALSYFPRAHIASLSGRDWYAFLDQQLKAPRFLSKASTWDELLYMPSSQSGSTSQPTELLSDIEYWINHALPPRRSASSSKEGR</sequence>
<dbReference type="Pfam" id="PF14316">
    <property type="entry name" value="DUF4381"/>
    <property type="match status" value="1"/>
</dbReference>
<keyword evidence="1" id="KW-0472">Membrane</keyword>
<proteinExistence type="predicted"/>
<reference evidence="3" key="1">
    <citation type="journal article" date="2019" name="Int. J. Syst. Evol. Microbiol.">
        <title>The Global Catalogue of Microorganisms (GCM) 10K type strain sequencing project: providing services to taxonomists for standard genome sequencing and annotation.</title>
        <authorList>
            <consortium name="The Broad Institute Genomics Platform"/>
            <consortium name="The Broad Institute Genome Sequencing Center for Infectious Disease"/>
            <person name="Wu L."/>
            <person name="Ma J."/>
        </authorList>
    </citation>
    <scope>NUCLEOTIDE SEQUENCE [LARGE SCALE GENOMIC DNA]</scope>
    <source>
        <strain evidence="3">NBRC 15640</strain>
    </source>
</reference>
<name>A0AAV5NZP9_9VIBR</name>
<protein>
    <recommendedName>
        <fullName evidence="4">DUF4381 domain-containing protein</fullName>
    </recommendedName>
</protein>
<dbReference type="RefSeq" id="WP_126609405.1">
    <property type="nucleotide sequence ID" value="NZ_AP025145.1"/>
</dbReference>
<evidence type="ECO:0000313" key="2">
    <source>
        <dbReference type="EMBL" id="GLQ75784.1"/>
    </source>
</evidence>
<evidence type="ECO:0008006" key="4">
    <source>
        <dbReference type="Google" id="ProtNLM"/>
    </source>
</evidence>
<comment type="caution">
    <text evidence="2">The sequence shown here is derived from an EMBL/GenBank/DDBJ whole genome shotgun (WGS) entry which is preliminary data.</text>
</comment>
<accession>A0AAV5NZP9</accession>
<feature type="transmembrane region" description="Helical" evidence="1">
    <location>
        <begin position="26"/>
        <end position="46"/>
    </location>
</feature>
<organism evidence="2 3">
    <name type="scientific">Vibrio penaeicida</name>
    <dbReference type="NCBI Taxonomy" id="104609"/>
    <lineage>
        <taxon>Bacteria</taxon>
        <taxon>Pseudomonadati</taxon>
        <taxon>Pseudomonadota</taxon>
        <taxon>Gammaproteobacteria</taxon>
        <taxon>Vibrionales</taxon>
        <taxon>Vibrionaceae</taxon>
        <taxon>Vibrio</taxon>
    </lineage>
</organism>
<dbReference type="Proteomes" id="UP001156690">
    <property type="component" value="Unassembled WGS sequence"/>
</dbReference>
<gene>
    <name evidence="2" type="ORF">GCM10007932_51470</name>
</gene>
<keyword evidence="1" id="KW-1133">Transmembrane helix</keyword>
<dbReference type="EMBL" id="BSNX01000075">
    <property type="protein sequence ID" value="GLQ75784.1"/>
    <property type="molecule type" value="Genomic_DNA"/>
</dbReference>
<keyword evidence="3" id="KW-1185">Reference proteome</keyword>